<evidence type="ECO:0000313" key="1">
    <source>
        <dbReference type="EMBL" id="RKI94230.1"/>
    </source>
</evidence>
<dbReference type="OrthoDB" id="2052233at2"/>
<protein>
    <submittedName>
        <fullName evidence="1">Sigma-70 family RNA polymerase sigma factor</fullName>
    </submittedName>
</protein>
<dbReference type="AlphaFoldDB" id="A0A3A9ARR4"/>
<accession>A0A3A9ARR4</accession>
<sequence>MKEKHTDSVQNRFTAYLVAAVGNTRKKYWERKYRLQGREFAQEELLDRKYTDFEEQYRAYVGEHTDFIFRDWQRFGDLLALLESDRLAKAISRLKDRDRVLLFARVYGELTFTELGEKFQMEPKQAEMAYYYVLRKLRKELNGKDEF</sequence>
<dbReference type="InterPro" id="IPR013324">
    <property type="entry name" value="RNA_pol_sigma_r3/r4-like"/>
</dbReference>
<reference evidence="1 2" key="1">
    <citation type="submission" date="2018-09" db="EMBL/GenBank/DDBJ databases">
        <title>Murine metabolic-syndrome-specific gut microbial biobank.</title>
        <authorList>
            <person name="Liu C."/>
        </authorList>
    </citation>
    <scope>NUCLEOTIDE SEQUENCE [LARGE SCALE GENOMIC DNA]</scope>
    <source>
        <strain evidence="1 2">0.1xD8-82</strain>
    </source>
</reference>
<dbReference type="Gene3D" id="1.10.10.10">
    <property type="entry name" value="Winged helix-like DNA-binding domain superfamily/Winged helix DNA-binding domain"/>
    <property type="match status" value="1"/>
</dbReference>
<keyword evidence="2" id="KW-1185">Reference proteome</keyword>
<dbReference type="SUPFAM" id="SSF88659">
    <property type="entry name" value="Sigma3 and sigma4 domains of RNA polymerase sigma factors"/>
    <property type="match status" value="1"/>
</dbReference>
<proteinExistence type="predicted"/>
<evidence type="ECO:0000313" key="2">
    <source>
        <dbReference type="Proteomes" id="UP000280696"/>
    </source>
</evidence>
<comment type="caution">
    <text evidence="1">The sequence shown here is derived from an EMBL/GenBank/DDBJ whole genome shotgun (WGS) entry which is preliminary data.</text>
</comment>
<dbReference type="Proteomes" id="UP000280696">
    <property type="component" value="Unassembled WGS sequence"/>
</dbReference>
<gene>
    <name evidence="1" type="ORF">D7V94_01355</name>
</gene>
<organism evidence="1 2">
    <name type="scientific">Parablautia intestinalis</name>
    <dbReference type="NCBI Taxonomy" id="2320100"/>
    <lineage>
        <taxon>Bacteria</taxon>
        <taxon>Bacillati</taxon>
        <taxon>Bacillota</taxon>
        <taxon>Clostridia</taxon>
        <taxon>Lachnospirales</taxon>
        <taxon>Lachnospiraceae</taxon>
        <taxon>Parablautia</taxon>
    </lineage>
</organism>
<dbReference type="RefSeq" id="WP_120466030.1">
    <property type="nucleotide sequence ID" value="NZ_RAYQ01000001.1"/>
</dbReference>
<dbReference type="EMBL" id="RAYQ01000001">
    <property type="protein sequence ID" value="RKI94230.1"/>
    <property type="molecule type" value="Genomic_DNA"/>
</dbReference>
<dbReference type="InterPro" id="IPR036388">
    <property type="entry name" value="WH-like_DNA-bd_sf"/>
</dbReference>
<name>A0A3A9ARR4_9FIRM</name>